<dbReference type="PANTHER" id="PTHR18640">
    <property type="entry name" value="SOLUTE CARRIER FAMILY 10 MEMBER 7"/>
    <property type="match status" value="1"/>
</dbReference>
<keyword evidence="1" id="KW-0812">Transmembrane</keyword>
<feature type="transmembrane region" description="Helical" evidence="1">
    <location>
        <begin position="35"/>
        <end position="55"/>
    </location>
</feature>
<keyword evidence="3" id="KW-1185">Reference proteome</keyword>
<dbReference type="InterPro" id="IPR016833">
    <property type="entry name" value="Put_Na-Bile_cotransptr"/>
</dbReference>
<dbReference type="Gene3D" id="1.20.1530.20">
    <property type="match status" value="1"/>
</dbReference>
<dbReference type="InterPro" id="IPR038770">
    <property type="entry name" value="Na+/solute_symporter_sf"/>
</dbReference>
<accession>A0ABQ0U2T9</accession>
<evidence type="ECO:0000313" key="3">
    <source>
        <dbReference type="Proteomes" id="UP000321121"/>
    </source>
</evidence>
<dbReference type="PIRSF" id="PIRSF026166">
    <property type="entry name" value="UCP026166"/>
    <property type="match status" value="1"/>
</dbReference>
<comment type="caution">
    <text evidence="2">The sequence shown here is derived from an EMBL/GenBank/DDBJ whole genome shotgun (WGS) entry which is preliminary data.</text>
</comment>
<feature type="transmembrane region" description="Helical" evidence="1">
    <location>
        <begin position="12"/>
        <end position="29"/>
    </location>
</feature>
<gene>
    <name evidence="2" type="ORF">HHA04nite_13920</name>
</gene>
<feature type="transmembrane region" description="Helical" evidence="1">
    <location>
        <begin position="205"/>
        <end position="226"/>
    </location>
</feature>
<feature type="transmembrane region" description="Helical" evidence="1">
    <location>
        <begin position="232"/>
        <end position="253"/>
    </location>
</feature>
<feature type="transmembrane region" description="Helical" evidence="1">
    <location>
        <begin position="132"/>
        <end position="154"/>
    </location>
</feature>
<keyword evidence="1" id="KW-0472">Membrane</keyword>
<sequence>MTLLQRLPIDRFLLMLIATVILAALLPIDGEAADAFGWLTKLAIALLFFLHGARLSPRTVIQGMTHWRLHLVILACTFALFPLLGLLIGLFAPGLLPPALAMGILFLCVLPSTVQSSIAFTSMAGGNVPAAICAASASNILGMFLTPLLVSVVMATGDSGGFRLEAMGAILLQLLAPFLLGQVLQRRIGDWVRRNKSWLGVVDRGSILMVVYLAFSEAMVAGLWQRLSASDLAVMVVADCLLLACVLGITIAASRRLGFTREDEIAIVFCGSKKSLASGVPMANVLFPPQTIGTMILPLMLFHQIQLFVCAVLARRYARQAPASDAASS</sequence>
<feature type="transmembrane region" description="Helical" evidence="1">
    <location>
        <begin position="67"/>
        <end position="92"/>
    </location>
</feature>
<evidence type="ECO:0000313" key="2">
    <source>
        <dbReference type="EMBL" id="GEK72848.1"/>
    </source>
</evidence>
<dbReference type="Proteomes" id="UP000321121">
    <property type="component" value="Unassembled WGS sequence"/>
</dbReference>
<dbReference type="Pfam" id="PF13593">
    <property type="entry name" value="SBF_like"/>
    <property type="match status" value="1"/>
</dbReference>
<feature type="transmembrane region" description="Helical" evidence="1">
    <location>
        <begin position="98"/>
        <end position="120"/>
    </location>
</feature>
<dbReference type="PANTHER" id="PTHR18640:SF5">
    <property type="entry name" value="SODIUM_BILE ACID COTRANSPORTER 7"/>
    <property type="match status" value="1"/>
</dbReference>
<evidence type="ECO:0000256" key="1">
    <source>
        <dbReference type="SAM" id="Phobius"/>
    </source>
</evidence>
<dbReference type="EMBL" id="BJUS01000012">
    <property type="protein sequence ID" value="GEK72848.1"/>
    <property type="molecule type" value="Genomic_DNA"/>
</dbReference>
<name>A0ABQ0U2T9_9GAMM</name>
<dbReference type="RefSeq" id="WP_046078275.1">
    <property type="nucleotide sequence ID" value="NZ_BJUS01000012.1"/>
</dbReference>
<proteinExistence type="predicted"/>
<organism evidence="2 3">
    <name type="scientific">Halomonas halophila</name>
    <dbReference type="NCBI Taxonomy" id="29573"/>
    <lineage>
        <taxon>Bacteria</taxon>
        <taxon>Pseudomonadati</taxon>
        <taxon>Pseudomonadota</taxon>
        <taxon>Gammaproteobacteria</taxon>
        <taxon>Oceanospirillales</taxon>
        <taxon>Halomonadaceae</taxon>
        <taxon>Halomonas</taxon>
    </lineage>
</organism>
<protein>
    <submittedName>
        <fullName evidence="2">Bile acid:sodium symporter</fullName>
    </submittedName>
</protein>
<feature type="transmembrane region" description="Helical" evidence="1">
    <location>
        <begin position="265"/>
        <end position="286"/>
    </location>
</feature>
<feature type="transmembrane region" description="Helical" evidence="1">
    <location>
        <begin position="292"/>
        <end position="314"/>
    </location>
</feature>
<keyword evidence="1" id="KW-1133">Transmembrane helix</keyword>
<reference evidence="2 3" key="1">
    <citation type="submission" date="2019-07" db="EMBL/GenBank/DDBJ databases">
        <title>Whole genome shotgun sequence of Halomonas halophila NBRC 102604.</title>
        <authorList>
            <person name="Hosoyama A."/>
            <person name="Uohara A."/>
            <person name="Ohji S."/>
            <person name="Ichikawa N."/>
        </authorList>
    </citation>
    <scope>NUCLEOTIDE SEQUENCE [LARGE SCALE GENOMIC DNA]</scope>
    <source>
        <strain evidence="2 3">NBRC 102604</strain>
    </source>
</reference>
<feature type="transmembrane region" description="Helical" evidence="1">
    <location>
        <begin position="166"/>
        <end position="184"/>
    </location>
</feature>